<keyword evidence="3" id="KW-0285">Flavoprotein</keyword>
<evidence type="ECO:0000256" key="3">
    <source>
        <dbReference type="ARBA" id="ARBA00022630"/>
    </source>
</evidence>
<sequence length="463" mass="48957">MTVPQAASPVEVKPQLLSVAPMMDWTDLYYRQLARLISRHTWLYTEMVVDQTIIHTPYLDKFLWFPPEQRPIVCQLGGSDPQLLARAAAIVQRYGYDEINLNCGCPSDRVAGAGCFGAAMMLRPELVAACCKAMAEAVSTPITVKCRLGVDSFDSYPELARFIAAVASGSPVRHFIIHARKCLLKGLNPHQNRTVPPLRYEWVWALKRDFPHLDFSLNGGVLTLEEVATGLRTFNDSSSSGGGGCKARAAAVGAAEAAAGAAAEASAEGVAAAAAAAAGGSASAGGAAAGGEQRQGILGVMVGRAAYNMPWDALADADRAVFGAATNAATSRRQVLADYAAWADGMIGHWRVEADGFKSPNVRTLVKPLLGMFHGEPRAKKWRAAVDTALKTAESVSEVLEMTLPVLQPESLDAPPRPLGELPQRLEHFALELPPTPEATALRCADAPSGSSEAAAADMVAAA</sequence>
<proteinExistence type="predicted"/>
<dbReference type="InterPro" id="IPR013785">
    <property type="entry name" value="Aldolase_TIM"/>
</dbReference>
<evidence type="ECO:0000256" key="4">
    <source>
        <dbReference type="ARBA" id="ARBA00022643"/>
    </source>
</evidence>
<evidence type="ECO:0000256" key="8">
    <source>
        <dbReference type="ARBA" id="ARBA00023002"/>
    </source>
</evidence>
<evidence type="ECO:0000256" key="6">
    <source>
        <dbReference type="ARBA" id="ARBA00022857"/>
    </source>
</evidence>
<keyword evidence="8" id="KW-0560">Oxidoreductase</keyword>
<dbReference type="Gene3D" id="1.20.120.1460">
    <property type="match status" value="1"/>
</dbReference>
<dbReference type="CDD" id="cd02801">
    <property type="entry name" value="DUS_like_FMN"/>
    <property type="match status" value="1"/>
</dbReference>
<evidence type="ECO:0000256" key="5">
    <source>
        <dbReference type="ARBA" id="ARBA00022694"/>
    </source>
</evidence>
<evidence type="ECO:0000313" key="11">
    <source>
        <dbReference type="Proteomes" id="UP000239649"/>
    </source>
</evidence>
<keyword evidence="2" id="KW-0820">tRNA-binding</keyword>
<dbReference type="GO" id="GO:0000049">
    <property type="term" value="F:tRNA binding"/>
    <property type="evidence" value="ECO:0007669"/>
    <property type="project" value="UniProtKB-KW"/>
</dbReference>
<dbReference type="EMBL" id="LHPF02000011">
    <property type="protein sequence ID" value="PSC72239.1"/>
    <property type="molecule type" value="Genomic_DNA"/>
</dbReference>
<gene>
    <name evidence="10" type="ORF">C2E20_4391</name>
</gene>
<keyword evidence="6" id="KW-0521">NADP</keyword>
<dbReference type="InterPro" id="IPR018517">
    <property type="entry name" value="tRNA_hU_synthase_CS"/>
</dbReference>
<protein>
    <submittedName>
        <fullName evidence="10">tRNA-dihydrouridine synthase A</fullName>
    </submittedName>
</protein>
<dbReference type="PANTHER" id="PTHR42907:SF1">
    <property type="entry name" value="FMN-LINKED OXIDOREDUCTASES SUPERFAMILY PROTEIN"/>
    <property type="match status" value="1"/>
</dbReference>
<dbReference type="SUPFAM" id="SSF51395">
    <property type="entry name" value="FMN-linked oxidoreductases"/>
    <property type="match status" value="1"/>
</dbReference>
<evidence type="ECO:0000256" key="1">
    <source>
        <dbReference type="ARBA" id="ARBA00001917"/>
    </source>
</evidence>
<name>A0A2P6VDU0_9CHLO</name>
<dbReference type="PROSITE" id="PS01136">
    <property type="entry name" value="UPF0034"/>
    <property type="match status" value="1"/>
</dbReference>
<dbReference type="GO" id="GO:0017150">
    <property type="term" value="F:tRNA dihydrouridine synthase activity"/>
    <property type="evidence" value="ECO:0007669"/>
    <property type="project" value="InterPro"/>
</dbReference>
<evidence type="ECO:0000313" key="10">
    <source>
        <dbReference type="EMBL" id="PSC72239.1"/>
    </source>
</evidence>
<keyword evidence="4" id="KW-0288">FMN</keyword>
<feature type="domain" description="DUS-like FMN-binding" evidence="9">
    <location>
        <begin position="19"/>
        <end position="228"/>
    </location>
</feature>
<dbReference type="Proteomes" id="UP000239649">
    <property type="component" value="Unassembled WGS sequence"/>
</dbReference>
<dbReference type="Pfam" id="PF01207">
    <property type="entry name" value="Dus"/>
    <property type="match status" value="1"/>
</dbReference>
<dbReference type="InterPro" id="IPR035587">
    <property type="entry name" value="DUS-like_FMN-bd"/>
</dbReference>
<dbReference type="AlphaFoldDB" id="A0A2P6VDU0"/>
<keyword evidence="5" id="KW-0819">tRNA processing</keyword>
<dbReference type="GO" id="GO:0050660">
    <property type="term" value="F:flavin adenine dinucleotide binding"/>
    <property type="evidence" value="ECO:0007669"/>
    <property type="project" value="InterPro"/>
</dbReference>
<evidence type="ECO:0000256" key="2">
    <source>
        <dbReference type="ARBA" id="ARBA00022555"/>
    </source>
</evidence>
<keyword evidence="11" id="KW-1185">Reference proteome</keyword>
<dbReference type="InterPro" id="IPR004653">
    <property type="entry name" value="DusA"/>
</dbReference>
<dbReference type="Gene3D" id="3.20.20.70">
    <property type="entry name" value="Aldolase class I"/>
    <property type="match status" value="1"/>
</dbReference>
<dbReference type="OrthoDB" id="10262250at2759"/>
<comment type="cofactor">
    <cofactor evidence="1">
        <name>FMN</name>
        <dbReference type="ChEBI" id="CHEBI:58210"/>
    </cofactor>
</comment>
<dbReference type="NCBIfam" id="NF008774">
    <property type="entry name" value="PRK11815.1"/>
    <property type="match status" value="1"/>
</dbReference>
<organism evidence="10 11">
    <name type="scientific">Micractinium conductrix</name>
    <dbReference type="NCBI Taxonomy" id="554055"/>
    <lineage>
        <taxon>Eukaryota</taxon>
        <taxon>Viridiplantae</taxon>
        <taxon>Chlorophyta</taxon>
        <taxon>core chlorophytes</taxon>
        <taxon>Trebouxiophyceae</taxon>
        <taxon>Chlorellales</taxon>
        <taxon>Chlorellaceae</taxon>
        <taxon>Chlorella clade</taxon>
        <taxon>Micractinium</taxon>
    </lineage>
</organism>
<accession>A0A2P6VDU0</accession>
<keyword evidence="7" id="KW-0694">RNA-binding</keyword>
<dbReference type="PANTHER" id="PTHR42907">
    <property type="entry name" value="FMN-LINKED OXIDOREDUCTASES SUPERFAMILY PROTEIN"/>
    <property type="match status" value="1"/>
</dbReference>
<evidence type="ECO:0000256" key="7">
    <source>
        <dbReference type="ARBA" id="ARBA00022884"/>
    </source>
</evidence>
<reference evidence="10 11" key="1">
    <citation type="journal article" date="2018" name="Plant J.">
        <title>Genome sequences of Chlorella sorokiniana UTEX 1602 and Micractinium conductrix SAG 241.80: implications to maltose excretion by a green alga.</title>
        <authorList>
            <person name="Arriola M.B."/>
            <person name="Velmurugan N."/>
            <person name="Zhang Y."/>
            <person name="Plunkett M.H."/>
            <person name="Hondzo H."/>
            <person name="Barney B.M."/>
        </authorList>
    </citation>
    <scope>NUCLEOTIDE SEQUENCE [LARGE SCALE GENOMIC DNA]</scope>
    <source>
        <strain evidence="10 11">SAG 241.80</strain>
    </source>
</reference>
<comment type="caution">
    <text evidence="10">The sequence shown here is derived from an EMBL/GenBank/DDBJ whole genome shotgun (WGS) entry which is preliminary data.</text>
</comment>
<dbReference type="STRING" id="554055.A0A2P6VDU0"/>
<evidence type="ECO:0000259" key="9">
    <source>
        <dbReference type="Pfam" id="PF01207"/>
    </source>
</evidence>